<dbReference type="PANTHER" id="PTHR31809:SF0">
    <property type="entry name" value="BUD13 HOMOLOG"/>
    <property type="match status" value="1"/>
</dbReference>
<gene>
    <name evidence="3" type="ORF">JVT61DRAFT_6510</name>
</gene>
<dbReference type="Proteomes" id="UP000683000">
    <property type="component" value="Unassembled WGS sequence"/>
</dbReference>
<name>A0A8I2YLF4_9AGAM</name>
<evidence type="ECO:0000313" key="3">
    <source>
        <dbReference type="EMBL" id="KAG6373363.1"/>
    </source>
</evidence>
<reference evidence="3" key="1">
    <citation type="submission" date="2021-03" db="EMBL/GenBank/DDBJ databases">
        <title>Evolutionary innovations through gain and loss of genes in the ectomycorrhizal Boletales.</title>
        <authorList>
            <person name="Wu G."/>
            <person name="Miyauchi S."/>
            <person name="Morin E."/>
            <person name="Yang Z.-L."/>
            <person name="Xu J."/>
            <person name="Martin F.M."/>
        </authorList>
    </citation>
    <scope>NUCLEOTIDE SEQUENCE</scope>
    <source>
        <strain evidence="3">BR01</strain>
    </source>
</reference>
<dbReference type="GO" id="GO:0003723">
    <property type="term" value="F:RNA binding"/>
    <property type="evidence" value="ECO:0007669"/>
    <property type="project" value="TreeGrafter"/>
</dbReference>
<organism evidence="3 4">
    <name type="scientific">Boletus reticuloceps</name>
    <dbReference type="NCBI Taxonomy" id="495285"/>
    <lineage>
        <taxon>Eukaryota</taxon>
        <taxon>Fungi</taxon>
        <taxon>Dikarya</taxon>
        <taxon>Basidiomycota</taxon>
        <taxon>Agaricomycotina</taxon>
        <taxon>Agaricomycetes</taxon>
        <taxon>Agaricomycetidae</taxon>
        <taxon>Boletales</taxon>
        <taxon>Boletineae</taxon>
        <taxon>Boletaceae</taxon>
        <taxon>Boletoideae</taxon>
        <taxon>Boletus</taxon>
    </lineage>
</organism>
<dbReference type="AlphaFoldDB" id="A0A8I2YLF4"/>
<evidence type="ECO:0000256" key="1">
    <source>
        <dbReference type="ARBA" id="ARBA00011069"/>
    </source>
</evidence>
<dbReference type="GO" id="GO:0000398">
    <property type="term" value="P:mRNA splicing, via spliceosome"/>
    <property type="evidence" value="ECO:0007669"/>
    <property type="project" value="TreeGrafter"/>
</dbReference>
<dbReference type="EMBL" id="JAGFBS010000022">
    <property type="protein sequence ID" value="KAG6373363.1"/>
    <property type="molecule type" value="Genomic_DNA"/>
</dbReference>
<dbReference type="InterPro" id="IPR051112">
    <property type="entry name" value="CWC26_splicing_factor"/>
</dbReference>
<comment type="similarity">
    <text evidence="1">Belongs to the CWC26 family.</text>
</comment>
<dbReference type="OrthoDB" id="6022at2759"/>
<keyword evidence="4" id="KW-1185">Reference proteome</keyword>
<evidence type="ECO:0000313" key="4">
    <source>
        <dbReference type="Proteomes" id="UP000683000"/>
    </source>
</evidence>
<evidence type="ECO:0000256" key="2">
    <source>
        <dbReference type="SAM" id="MobiDB-lite"/>
    </source>
</evidence>
<sequence length="75" mass="8848">MWNDPAAAFMTKKSKGPRKPEYRGPPPPPNRFGIKPGYRWDGVDRANGFENKWFQRINERKRTDTASYEWSVDDM</sequence>
<dbReference type="InterPro" id="IPR018609">
    <property type="entry name" value="Bud13"/>
</dbReference>
<accession>A0A8I2YLF4</accession>
<dbReference type="Pfam" id="PF09736">
    <property type="entry name" value="Bud13"/>
    <property type="match status" value="1"/>
</dbReference>
<dbReference type="GO" id="GO:0005684">
    <property type="term" value="C:U2-type spliceosomal complex"/>
    <property type="evidence" value="ECO:0007669"/>
    <property type="project" value="TreeGrafter"/>
</dbReference>
<proteinExistence type="inferred from homology"/>
<feature type="region of interest" description="Disordered" evidence="2">
    <location>
        <begin position="1"/>
        <end position="37"/>
    </location>
</feature>
<dbReference type="PANTHER" id="PTHR31809">
    <property type="entry name" value="BUD13 HOMOLOG"/>
    <property type="match status" value="1"/>
</dbReference>
<comment type="caution">
    <text evidence="3">The sequence shown here is derived from an EMBL/GenBank/DDBJ whole genome shotgun (WGS) entry which is preliminary data.</text>
</comment>
<protein>
    <submittedName>
        <fullName evidence="3">Pre-mRNA-splicing factor of RES complex-domain-containing protein</fullName>
    </submittedName>
</protein>
<dbReference type="GO" id="GO:0070274">
    <property type="term" value="C:RES complex"/>
    <property type="evidence" value="ECO:0007669"/>
    <property type="project" value="TreeGrafter"/>
</dbReference>